<protein>
    <submittedName>
        <fullName evidence="2">Uncharacterized protein</fullName>
    </submittedName>
</protein>
<dbReference type="STRING" id="1798392.A3A79_01205"/>
<evidence type="ECO:0000256" key="1">
    <source>
        <dbReference type="SAM" id="Phobius"/>
    </source>
</evidence>
<feature type="transmembrane region" description="Helical" evidence="1">
    <location>
        <begin position="119"/>
        <end position="145"/>
    </location>
</feature>
<sequence length="146" mass="17075">MIQRDIIIFVVIQLAMALFAFAEAYMEGPNGWKWNPKWWRINLPGGFTLNSYHVFVFAGVFPLLLSLPLIVNGWNNHLFLVLLLSYVVGLIVEDFLWFVVNPDYPFRKWNPKETRWYPWVIIGKFAIPLPYVFVLFVSGLLISLIL</sequence>
<proteinExistence type="predicted"/>
<name>A0A1F6AHR6_9BACT</name>
<feature type="transmembrane region" description="Helical" evidence="1">
    <location>
        <begin position="78"/>
        <end position="99"/>
    </location>
</feature>
<feature type="transmembrane region" description="Helical" evidence="1">
    <location>
        <begin position="7"/>
        <end position="26"/>
    </location>
</feature>
<evidence type="ECO:0000313" key="2">
    <source>
        <dbReference type="EMBL" id="OGG23807.1"/>
    </source>
</evidence>
<accession>A0A1F6AHR6</accession>
<keyword evidence="1" id="KW-0472">Membrane</keyword>
<feature type="transmembrane region" description="Helical" evidence="1">
    <location>
        <begin position="52"/>
        <end position="71"/>
    </location>
</feature>
<reference evidence="2 3" key="1">
    <citation type="journal article" date="2016" name="Nat. Commun.">
        <title>Thousands of microbial genomes shed light on interconnected biogeochemical processes in an aquifer system.</title>
        <authorList>
            <person name="Anantharaman K."/>
            <person name="Brown C.T."/>
            <person name="Hug L.A."/>
            <person name="Sharon I."/>
            <person name="Castelle C.J."/>
            <person name="Probst A.J."/>
            <person name="Thomas B.C."/>
            <person name="Singh A."/>
            <person name="Wilkins M.J."/>
            <person name="Karaoz U."/>
            <person name="Brodie E.L."/>
            <person name="Williams K.H."/>
            <person name="Hubbard S.S."/>
            <person name="Banfield J.F."/>
        </authorList>
    </citation>
    <scope>NUCLEOTIDE SEQUENCE [LARGE SCALE GENOMIC DNA]</scope>
</reference>
<dbReference type="EMBL" id="MFJV01000001">
    <property type="protein sequence ID" value="OGG23807.1"/>
    <property type="molecule type" value="Genomic_DNA"/>
</dbReference>
<dbReference type="AlphaFoldDB" id="A0A1F6AHR6"/>
<organism evidence="2 3">
    <name type="scientific">Candidatus Gottesmanbacteria bacterium RIFCSPLOWO2_01_FULL_43_11b</name>
    <dbReference type="NCBI Taxonomy" id="1798392"/>
    <lineage>
        <taxon>Bacteria</taxon>
        <taxon>Candidatus Gottesmaniibacteriota</taxon>
    </lineage>
</organism>
<comment type="caution">
    <text evidence="2">The sequence shown here is derived from an EMBL/GenBank/DDBJ whole genome shotgun (WGS) entry which is preliminary data.</text>
</comment>
<keyword evidence="1" id="KW-0812">Transmembrane</keyword>
<keyword evidence="1" id="KW-1133">Transmembrane helix</keyword>
<dbReference type="Proteomes" id="UP000178759">
    <property type="component" value="Unassembled WGS sequence"/>
</dbReference>
<evidence type="ECO:0000313" key="3">
    <source>
        <dbReference type="Proteomes" id="UP000178759"/>
    </source>
</evidence>
<gene>
    <name evidence="2" type="ORF">A3A79_01205</name>
</gene>